<keyword evidence="7" id="KW-0496">Mitochondrion</keyword>
<dbReference type="FunFam" id="2.30.22.10:FF:000001">
    <property type="entry name" value="Protein GrpE"/>
    <property type="match status" value="1"/>
</dbReference>
<dbReference type="GO" id="GO:0051082">
    <property type="term" value="F:unfolded protein binding"/>
    <property type="evidence" value="ECO:0007669"/>
    <property type="project" value="TreeGrafter"/>
</dbReference>
<dbReference type="PROSITE" id="PS01071">
    <property type="entry name" value="GRPE"/>
    <property type="match status" value="1"/>
</dbReference>
<dbReference type="AlphaFoldDB" id="A0A0D6R7E9"/>
<evidence type="ECO:0000256" key="5">
    <source>
        <dbReference type="ARBA" id="ARBA00023016"/>
    </source>
</evidence>
<dbReference type="GO" id="GO:0051087">
    <property type="term" value="F:protein-folding chaperone binding"/>
    <property type="evidence" value="ECO:0007669"/>
    <property type="project" value="InterPro"/>
</dbReference>
<dbReference type="GO" id="GO:0042803">
    <property type="term" value="F:protein homodimerization activity"/>
    <property type="evidence" value="ECO:0007669"/>
    <property type="project" value="InterPro"/>
</dbReference>
<dbReference type="GO" id="GO:0000774">
    <property type="term" value="F:adenyl-nucleotide exchange factor activity"/>
    <property type="evidence" value="ECO:0007669"/>
    <property type="project" value="InterPro"/>
</dbReference>
<comment type="function">
    <text evidence="7">Essential component of the PAM complex, a complex required for the translocation of transit peptide-containing proteins from the inner membrane into the mitochondrial matrix in an ATP-dependent manner.</text>
</comment>
<dbReference type="EMBL" id="GCKF01021005">
    <property type="protein sequence ID" value="JAG98646.1"/>
    <property type="molecule type" value="Transcribed_RNA"/>
</dbReference>
<dbReference type="GO" id="GO:0009507">
    <property type="term" value="C:chloroplast"/>
    <property type="evidence" value="ECO:0007669"/>
    <property type="project" value="TreeGrafter"/>
</dbReference>
<feature type="compositionally biased region" description="Low complexity" evidence="9">
    <location>
        <begin position="104"/>
        <end position="128"/>
    </location>
</feature>
<evidence type="ECO:0000256" key="9">
    <source>
        <dbReference type="SAM" id="MobiDB-lite"/>
    </source>
</evidence>
<dbReference type="Gene3D" id="2.30.22.10">
    <property type="entry name" value="Head domain of nucleotide exchange factor GrpE"/>
    <property type="match status" value="1"/>
</dbReference>
<organism evidence="10">
    <name type="scientific">Araucaria cunninghamii</name>
    <name type="common">Hoop pine</name>
    <name type="synonym">Moreton Bay pine</name>
    <dbReference type="NCBI Taxonomy" id="56994"/>
    <lineage>
        <taxon>Eukaryota</taxon>
        <taxon>Viridiplantae</taxon>
        <taxon>Streptophyta</taxon>
        <taxon>Embryophyta</taxon>
        <taxon>Tracheophyta</taxon>
        <taxon>Spermatophyta</taxon>
        <taxon>Pinopsida</taxon>
        <taxon>Pinidae</taxon>
        <taxon>Conifers II</taxon>
        <taxon>Araucariales</taxon>
        <taxon>Araucariaceae</taxon>
        <taxon>Araucaria</taxon>
    </lineage>
</organism>
<dbReference type="SUPFAM" id="SSF51064">
    <property type="entry name" value="Head domain of nucleotide exchange factor GrpE"/>
    <property type="match status" value="1"/>
</dbReference>
<dbReference type="InterPro" id="IPR013805">
    <property type="entry name" value="GrpE_CC"/>
</dbReference>
<evidence type="ECO:0000256" key="4">
    <source>
        <dbReference type="ARBA" id="ARBA00022490"/>
    </source>
</evidence>
<dbReference type="PANTHER" id="PTHR21237:SF40">
    <property type="entry name" value="CELL CYCLE AND APOPTOSIS REGULATOR PROTEIN 2"/>
    <property type="match status" value="1"/>
</dbReference>
<keyword evidence="5" id="KW-0346">Stress response</keyword>
<dbReference type="InterPro" id="IPR009012">
    <property type="entry name" value="GrpE_head"/>
</dbReference>
<comment type="subcellular location">
    <subcellularLocation>
        <location evidence="1">Cytoplasm</location>
    </subcellularLocation>
    <subcellularLocation>
        <location evidence="7">Mitochondrion matrix</location>
    </subcellularLocation>
</comment>
<accession>A0A0D6R7E9</accession>
<evidence type="ECO:0000313" key="10">
    <source>
        <dbReference type="EMBL" id="JAG98646.1"/>
    </source>
</evidence>
<dbReference type="SUPFAM" id="SSF58014">
    <property type="entry name" value="Coiled-coil domain of nucleotide exchange factor GrpE"/>
    <property type="match status" value="1"/>
</dbReference>
<dbReference type="GO" id="GO:0006457">
    <property type="term" value="P:protein folding"/>
    <property type="evidence" value="ECO:0007669"/>
    <property type="project" value="InterPro"/>
</dbReference>
<dbReference type="InterPro" id="IPR000740">
    <property type="entry name" value="GrpE"/>
</dbReference>
<dbReference type="GO" id="GO:0005759">
    <property type="term" value="C:mitochondrial matrix"/>
    <property type="evidence" value="ECO:0007669"/>
    <property type="project" value="UniProtKB-SubCell"/>
</dbReference>
<evidence type="ECO:0000256" key="7">
    <source>
        <dbReference type="RuleBase" id="RU000640"/>
    </source>
</evidence>
<dbReference type="PRINTS" id="PR00773">
    <property type="entry name" value="GRPEPROTEIN"/>
</dbReference>
<name>A0A0D6R7E9_ARACU</name>
<proteinExistence type="inferred from homology"/>
<evidence type="ECO:0000256" key="3">
    <source>
        <dbReference type="ARBA" id="ARBA00011738"/>
    </source>
</evidence>
<protein>
    <recommendedName>
        <fullName evidence="7">GrpE protein homolog</fullName>
    </recommendedName>
</protein>
<evidence type="ECO:0000256" key="8">
    <source>
        <dbReference type="RuleBase" id="RU004478"/>
    </source>
</evidence>
<feature type="region of interest" description="Disordered" evidence="9">
    <location>
        <begin position="97"/>
        <end position="157"/>
    </location>
</feature>
<evidence type="ECO:0000256" key="2">
    <source>
        <dbReference type="ARBA" id="ARBA00009054"/>
    </source>
</evidence>
<evidence type="ECO:0000256" key="6">
    <source>
        <dbReference type="ARBA" id="ARBA00023186"/>
    </source>
</evidence>
<dbReference type="Pfam" id="PF01025">
    <property type="entry name" value="GrpE"/>
    <property type="match status" value="1"/>
</dbReference>
<feature type="compositionally biased region" description="Basic and acidic residues" evidence="9">
    <location>
        <begin position="142"/>
        <end position="157"/>
    </location>
</feature>
<keyword evidence="6 7" id="KW-0143">Chaperone</keyword>
<dbReference type="PANTHER" id="PTHR21237">
    <property type="entry name" value="GRPE PROTEIN"/>
    <property type="match status" value="1"/>
</dbReference>
<comment type="subunit">
    <text evidence="3">Homodimer.</text>
</comment>
<reference evidence="10" key="1">
    <citation type="submission" date="2015-03" db="EMBL/GenBank/DDBJ databases">
        <title>A transcriptome of Araucaria cunninghamii, an australian fine timber species.</title>
        <authorList>
            <person name="Jing Yi C.J.Y."/>
            <person name="Yin San L.Y.S."/>
            <person name="Abdul Karim S.S."/>
            <person name="Wan Azmi N.N."/>
            <person name="Hercus R.R."/>
            <person name="Croft L.L."/>
        </authorList>
    </citation>
    <scope>NUCLEOTIDE SEQUENCE</scope>
    <source>
        <strain evidence="10">MI0301</strain>
        <tissue evidence="10">Leaf</tissue>
    </source>
</reference>
<comment type="similarity">
    <text evidence="2 8">Belongs to the GrpE family.</text>
</comment>
<keyword evidence="4" id="KW-0963">Cytoplasm</keyword>
<evidence type="ECO:0000256" key="1">
    <source>
        <dbReference type="ARBA" id="ARBA00004496"/>
    </source>
</evidence>
<sequence length="157" mass="17052">MVDNFERAKMQIKTETEGEETINDSYQSIYKQFVQIMRTLGVSVVETVGQRFDPTLHEAIMREESAEFEEGIIIEEFRRGFKLGDMFLRPAMVKVSAGPGPAKAVEASAETADSSSETAGSSSDTAEAVGSSAETAKTADSCGERVAEPDKTTKEPE</sequence>